<dbReference type="AlphaFoldDB" id="X6MFI0"/>
<feature type="domain" description="Protein kinase" evidence="3">
    <location>
        <begin position="4"/>
        <end position="356"/>
    </location>
</feature>
<protein>
    <submittedName>
        <fullName evidence="4">Dual-specificity tyrosine-(Y)-phosphorylation regulated kinase</fullName>
    </submittedName>
</protein>
<evidence type="ECO:0000313" key="5">
    <source>
        <dbReference type="Proteomes" id="UP000023152"/>
    </source>
</evidence>
<dbReference type="InterPro" id="IPR011009">
    <property type="entry name" value="Kinase-like_dom_sf"/>
</dbReference>
<proteinExistence type="predicted"/>
<keyword evidence="4" id="KW-0418">Kinase</keyword>
<dbReference type="GO" id="GO:0004672">
    <property type="term" value="F:protein kinase activity"/>
    <property type="evidence" value="ECO:0007669"/>
    <property type="project" value="InterPro"/>
</dbReference>
<dbReference type="Pfam" id="PF00069">
    <property type="entry name" value="Pkinase"/>
    <property type="match status" value="1"/>
</dbReference>
<keyword evidence="1" id="KW-0547">Nucleotide-binding</keyword>
<reference evidence="4 5" key="1">
    <citation type="journal article" date="2013" name="Curr. Biol.">
        <title>The Genome of the Foraminiferan Reticulomyxa filosa.</title>
        <authorList>
            <person name="Glockner G."/>
            <person name="Hulsmann N."/>
            <person name="Schleicher M."/>
            <person name="Noegel A.A."/>
            <person name="Eichinger L."/>
            <person name="Gallinger C."/>
            <person name="Pawlowski J."/>
            <person name="Sierra R."/>
            <person name="Euteneuer U."/>
            <person name="Pillet L."/>
            <person name="Moustafa A."/>
            <person name="Platzer M."/>
            <person name="Groth M."/>
            <person name="Szafranski K."/>
            <person name="Schliwa M."/>
        </authorList>
    </citation>
    <scope>NUCLEOTIDE SEQUENCE [LARGE SCALE GENOMIC DNA]</scope>
</reference>
<evidence type="ECO:0000259" key="3">
    <source>
        <dbReference type="PROSITE" id="PS50011"/>
    </source>
</evidence>
<keyword evidence="4" id="KW-0808">Transferase</keyword>
<dbReference type="Gene3D" id="1.10.510.10">
    <property type="entry name" value="Transferase(Phosphotransferase) domain 1"/>
    <property type="match status" value="1"/>
</dbReference>
<dbReference type="InterPro" id="IPR050117">
    <property type="entry name" value="MAPK"/>
</dbReference>
<gene>
    <name evidence="4" type="ORF">RFI_24711</name>
</gene>
<keyword evidence="2" id="KW-0067">ATP-binding</keyword>
<evidence type="ECO:0000313" key="4">
    <source>
        <dbReference type="EMBL" id="ETO12664.1"/>
    </source>
</evidence>
<dbReference type="Proteomes" id="UP000023152">
    <property type="component" value="Unassembled WGS sequence"/>
</dbReference>
<dbReference type="SUPFAM" id="SSF56112">
    <property type="entry name" value="Protein kinase-like (PK-like)"/>
    <property type="match status" value="1"/>
</dbReference>
<dbReference type="InterPro" id="IPR000719">
    <property type="entry name" value="Prot_kinase_dom"/>
</dbReference>
<name>X6MFI0_RETFI</name>
<accession>X6MFI0</accession>
<sequence>MFQYEVTENVYQSANLRIFKGIIKSSKEVVEITTIKKPTNASKKEYFENTKRFIQAILLFDDILLTLQKKKKSEALVIVENVSHYNLRDVILFSSHSESEIIASEILDLDLYTFTSSILTTLHWFHENGRSYEHLIPQNIYISHRNNRKVLLKMPAWLFLEDEKTERCALLTSLWSKQFRYYCSPTVLFAQKPIGMRESTYNDIWSFGCCVAELFYGLPLFASGNDNGDDQDSFTDQLCAMFEVWFQIFDKKQKILGYPDLQSLPWSKWKLNLKRLEKKLNRKMMSTSRSKDLARGDDCLDALLPHPVVNEFLRMCFLWNAEDKLSANELLQVLQNATEIQAETSNTSQSPFHITFKSILALQSKHPNDNNDNDDDNDVCEYVVCKCTDKSDVSLLQECLGKDSQILAQLHAKENKPTKDEEKKKEEGRMDKAKFYHNGNKHAKVQGTPSLEIVQSIDSLSRDGVSNYQNVIIFEFSHLEGWSGKYSLKIKLKALLILLKTLKKKSFQYKSDKQSFFGKSCASLLHRNTTRRQKKKK</sequence>
<dbReference type="PROSITE" id="PS50011">
    <property type="entry name" value="PROTEIN_KINASE_DOM"/>
    <property type="match status" value="1"/>
</dbReference>
<evidence type="ECO:0000256" key="2">
    <source>
        <dbReference type="ARBA" id="ARBA00022840"/>
    </source>
</evidence>
<comment type="caution">
    <text evidence="4">The sequence shown here is derived from an EMBL/GenBank/DDBJ whole genome shotgun (WGS) entry which is preliminary data.</text>
</comment>
<dbReference type="EMBL" id="ASPP01021231">
    <property type="protein sequence ID" value="ETO12664.1"/>
    <property type="molecule type" value="Genomic_DNA"/>
</dbReference>
<evidence type="ECO:0000256" key="1">
    <source>
        <dbReference type="ARBA" id="ARBA00022741"/>
    </source>
</evidence>
<dbReference type="PANTHER" id="PTHR24055">
    <property type="entry name" value="MITOGEN-ACTIVATED PROTEIN KINASE"/>
    <property type="match status" value="1"/>
</dbReference>
<keyword evidence="5" id="KW-1185">Reference proteome</keyword>
<dbReference type="GO" id="GO:0005524">
    <property type="term" value="F:ATP binding"/>
    <property type="evidence" value="ECO:0007669"/>
    <property type="project" value="UniProtKB-KW"/>
</dbReference>
<organism evidence="4 5">
    <name type="scientific">Reticulomyxa filosa</name>
    <dbReference type="NCBI Taxonomy" id="46433"/>
    <lineage>
        <taxon>Eukaryota</taxon>
        <taxon>Sar</taxon>
        <taxon>Rhizaria</taxon>
        <taxon>Retaria</taxon>
        <taxon>Foraminifera</taxon>
        <taxon>Monothalamids</taxon>
        <taxon>Reticulomyxidae</taxon>
        <taxon>Reticulomyxa</taxon>
    </lineage>
</organism>